<dbReference type="EMBL" id="LXQD01000295">
    <property type="protein sequence ID" value="RCJ28877.1"/>
    <property type="molecule type" value="Genomic_DNA"/>
</dbReference>
<reference evidence="2" key="1">
    <citation type="submission" date="2016-04" db="EMBL/GenBank/DDBJ databases">
        <authorList>
            <person name="Tabuchi Yagui T.R."/>
        </authorList>
    </citation>
    <scope>NUCLEOTIDE SEQUENCE [LARGE SCALE GENOMIC DNA]</scope>
    <source>
        <strain evidence="2">NIES-26</strain>
    </source>
</reference>
<evidence type="ECO:0000313" key="3">
    <source>
        <dbReference type="Proteomes" id="UP000252107"/>
    </source>
</evidence>
<comment type="caution">
    <text evidence="2">The sequence shown here is derived from an EMBL/GenBank/DDBJ whole genome shotgun (WGS) entry which is preliminary data.</text>
</comment>
<organism evidence="2 3">
    <name type="scientific">Nostoc minutum NIES-26</name>
    <dbReference type="NCBI Taxonomy" id="1844469"/>
    <lineage>
        <taxon>Bacteria</taxon>
        <taxon>Bacillati</taxon>
        <taxon>Cyanobacteriota</taxon>
        <taxon>Cyanophyceae</taxon>
        <taxon>Nostocales</taxon>
        <taxon>Nostocaceae</taxon>
        <taxon>Nostoc</taxon>
    </lineage>
</organism>
<dbReference type="InterPro" id="IPR054547">
    <property type="entry name" value="NNH1"/>
</dbReference>
<name>A0A367QXE5_9NOSO</name>
<dbReference type="AlphaFoldDB" id="A0A367QXE5"/>
<protein>
    <recommendedName>
        <fullName evidence="1">NACHT N-terminal Helical domain-containing protein</fullName>
    </recommendedName>
</protein>
<evidence type="ECO:0000259" key="1">
    <source>
        <dbReference type="Pfam" id="PF22733"/>
    </source>
</evidence>
<evidence type="ECO:0000313" key="2">
    <source>
        <dbReference type="EMBL" id="RCJ28877.1"/>
    </source>
</evidence>
<sequence>MAVVRSLVSLVCPAIAKIIISTYLKNRSLEKVVEENILDKLKNFISNPSNQEKTQRSIERIAKQIVEKMQPIFDLEAASISQDSRTAVQLEIAETLRRAEVTSELLMSLSLDVKSLTVNLRNAYPEACKHLNRNETALYERMLEEVSRGIIEVAPQLKDFTLAATTESLQRLEKIIEYSQTSQEQSQREKLSLIKNIEMSSSANYRSPI</sequence>
<proteinExistence type="predicted"/>
<dbReference type="Proteomes" id="UP000252107">
    <property type="component" value="Unassembled WGS sequence"/>
</dbReference>
<gene>
    <name evidence="2" type="ORF">A6770_00265</name>
</gene>
<dbReference type="Pfam" id="PF22733">
    <property type="entry name" value="NNH1"/>
    <property type="match status" value="1"/>
</dbReference>
<keyword evidence="3" id="KW-1185">Reference proteome</keyword>
<accession>A0A367QXE5</accession>
<feature type="domain" description="NACHT N-terminal Helical" evidence="1">
    <location>
        <begin position="11"/>
        <end position="179"/>
    </location>
</feature>